<reference evidence="1 2" key="1">
    <citation type="submission" date="2024-01" db="EMBL/GenBank/DDBJ databases">
        <title>Sphingobacterium tenebrionis sp. nov., a novel endophyte isolated from tenebrio molitor intestines.</title>
        <authorList>
            <person name="Zhang C."/>
        </authorList>
    </citation>
    <scope>NUCLEOTIDE SEQUENCE [LARGE SCALE GENOMIC DNA]</scope>
    <source>
        <strain evidence="1 2">PU5-4</strain>
    </source>
</reference>
<dbReference type="RefSeq" id="WP_336557035.1">
    <property type="nucleotide sequence ID" value="NZ_JAYLLN010000001.1"/>
</dbReference>
<sequence>MKKLMILGLVAFGLASCSEDTIDNIGRDTAQNIIRSNQWEDVVRTEFVDGKEVFRDTLVKDPQYMNFNKDGYTYIMMGQDGAKSYPYEMPNSKTMIFDGVTYTIKENIITTIVKFSMENVTNGKTTKYEFKRR</sequence>
<proteinExistence type="predicted"/>
<name>A0ABU8I0Z1_9SPHI</name>
<accession>A0ABU8I0Z1</accession>
<evidence type="ECO:0008006" key="3">
    <source>
        <dbReference type="Google" id="ProtNLM"/>
    </source>
</evidence>
<gene>
    <name evidence="1" type="ORF">VJ786_00670</name>
</gene>
<evidence type="ECO:0000313" key="2">
    <source>
        <dbReference type="Proteomes" id="UP001363035"/>
    </source>
</evidence>
<dbReference type="Proteomes" id="UP001363035">
    <property type="component" value="Unassembled WGS sequence"/>
</dbReference>
<dbReference type="PROSITE" id="PS51257">
    <property type="entry name" value="PROKAR_LIPOPROTEIN"/>
    <property type="match status" value="1"/>
</dbReference>
<protein>
    <recommendedName>
        <fullName evidence="3">Lipocalin-like domain-containing protein</fullName>
    </recommendedName>
</protein>
<dbReference type="EMBL" id="JAYLLN010000001">
    <property type="protein sequence ID" value="MEI5983402.1"/>
    <property type="molecule type" value="Genomic_DNA"/>
</dbReference>
<organism evidence="1 2">
    <name type="scientific">Sphingobacterium tenebrionis</name>
    <dbReference type="NCBI Taxonomy" id="3111775"/>
    <lineage>
        <taxon>Bacteria</taxon>
        <taxon>Pseudomonadati</taxon>
        <taxon>Bacteroidota</taxon>
        <taxon>Sphingobacteriia</taxon>
        <taxon>Sphingobacteriales</taxon>
        <taxon>Sphingobacteriaceae</taxon>
        <taxon>Sphingobacterium</taxon>
    </lineage>
</organism>
<evidence type="ECO:0000313" key="1">
    <source>
        <dbReference type="EMBL" id="MEI5983402.1"/>
    </source>
</evidence>
<keyword evidence="2" id="KW-1185">Reference proteome</keyword>
<comment type="caution">
    <text evidence="1">The sequence shown here is derived from an EMBL/GenBank/DDBJ whole genome shotgun (WGS) entry which is preliminary data.</text>
</comment>